<evidence type="ECO:0000313" key="2">
    <source>
        <dbReference type="EMBL" id="CAH2224164.1"/>
    </source>
</evidence>
<keyword evidence="3" id="KW-1185">Reference proteome</keyword>
<dbReference type="Proteomes" id="UP001295444">
    <property type="component" value="Chromosome 01"/>
</dbReference>
<name>A0AAD1R612_PELCU</name>
<gene>
    <name evidence="2" type="ORF">PECUL_23A007979</name>
</gene>
<reference evidence="2" key="1">
    <citation type="submission" date="2022-03" db="EMBL/GenBank/DDBJ databases">
        <authorList>
            <person name="Alioto T."/>
            <person name="Alioto T."/>
            <person name="Gomez Garrido J."/>
        </authorList>
    </citation>
    <scope>NUCLEOTIDE SEQUENCE</scope>
</reference>
<evidence type="ECO:0000256" key="1">
    <source>
        <dbReference type="SAM" id="MobiDB-lite"/>
    </source>
</evidence>
<dbReference type="EMBL" id="OW240912">
    <property type="protein sequence ID" value="CAH2224164.1"/>
    <property type="molecule type" value="Genomic_DNA"/>
</dbReference>
<organism evidence="2 3">
    <name type="scientific">Pelobates cultripes</name>
    <name type="common">Western spadefoot toad</name>
    <dbReference type="NCBI Taxonomy" id="61616"/>
    <lineage>
        <taxon>Eukaryota</taxon>
        <taxon>Metazoa</taxon>
        <taxon>Chordata</taxon>
        <taxon>Craniata</taxon>
        <taxon>Vertebrata</taxon>
        <taxon>Euteleostomi</taxon>
        <taxon>Amphibia</taxon>
        <taxon>Batrachia</taxon>
        <taxon>Anura</taxon>
        <taxon>Pelobatoidea</taxon>
        <taxon>Pelobatidae</taxon>
        <taxon>Pelobates</taxon>
    </lineage>
</organism>
<protein>
    <submittedName>
        <fullName evidence="2">Uncharacterized protein</fullName>
    </submittedName>
</protein>
<evidence type="ECO:0000313" key="3">
    <source>
        <dbReference type="Proteomes" id="UP001295444"/>
    </source>
</evidence>
<proteinExistence type="predicted"/>
<sequence>MPQQQIERRAAEHKMADAPAPVIRYPVPLQTDLMDHFSHIEERLEAAFNRFCATLMERMKRAPPAKLPWVREQTRGGTRHKKPSKAKPTSMSAKHPTLGLPGS</sequence>
<feature type="region of interest" description="Disordered" evidence="1">
    <location>
        <begin position="64"/>
        <end position="103"/>
    </location>
</feature>
<accession>A0AAD1R612</accession>
<dbReference type="AlphaFoldDB" id="A0AAD1R612"/>